<feature type="compositionally biased region" description="Low complexity" evidence="5">
    <location>
        <begin position="201"/>
        <end position="229"/>
    </location>
</feature>
<feature type="region of interest" description="Disordered" evidence="5">
    <location>
        <begin position="162"/>
        <end position="229"/>
    </location>
</feature>
<dbReference type="SUPFAM" id="SSF48403">
    <property type="entry name" value="Ankyrin repeat"/>
    <property type="match status" value="1"/>
</dbReference>
<feature type="domain" description="HTH APSES-type" evidence="6">
    <location>
        <begin position="59"/>
        <end position="169"/>
    </location>
</feature>
<gene>
    <name evidence="7" type="primary">TBLA0D00490</name>
    <name evidence="7" type="ORF">TBLA_0D00490</name>
</gene>
<feature type="compositionally biased region" description="Low complexity" evidence="5">
    <location>
        <begin position="532"/>
        <end position="547"/>
    </location>
</feature>
<feature type="region of interest" description="Disordered" evidence="5">
    <location>
        <begin position="365"/>
        <end position="547"/>
    </location>
</feature>
<dbReference type="GO" id="GO:0034605">
    <property type="term" value="P:cellular response to heat"/>
    <property type="evidence" value="ECO:0007669"/>
    <property type="project" value="EnsemblFungi"/>
</dbReference>
<feature type="compositionally biased region" description="Basic and acidic residues" evidence="5">
    <location>
        <begin position="920"/>
        <end position="939"/>
    </location>
</feature>
<evidence type="ECO:0000256" key="5">
    <source>
        <dbReference type="SAM" id="MobiDB-lite"/>
    </source>
</evidence>
<feature type="repeat" description="ANK" evidence="3">
    <location>
        <begin position="701"/>
        <end position="733"/>
    </location>
</feature>
<dbReference type="FunFam" id="1.25.40.20:FF:000361">
    <property type="entry name" value="Swi4p"/>
    <property type="match status" value="1"/>
</dbReference>
<dbReference type="GO" id="GO:0000082">
    <property type="term" value="P:G1/S transition of mitotic cell cycle"/>
    <property type="evidence" value="ECO:0007669"/>
    <property type="project" value="EnsemblFungi"/>
</dbReference>
<evidence type="ECO:0000256" key="3">
    <source>
        <dbReference type="PROSITE-ProRule" id="PRU00023"/>
    </source>
</evidence>
<feature type="compositionally biased region" description="Low complexity" evidence="5">
    <location>
        <begin position="440"/>
        <end position="472"/>
    </location>
</feature>
<dbReference type="KEGG" id="tbl:TBLA_0D00490"/>
<dbReference type="Proteomes" id="UP000002866">
    <property type="component" value="Chromosome 4"/>
</dbReference>
<dbReference type="InParanoid" id="I2H2F6"/>
<dbReference type="GO" id="GO:0001228">
    <property type="term" value="F:DNA-binding transcription activator activity, RNA polymerase II-specific"/>
    <property type="evidence" value="ECO:0007669"/>
    <property type="project" value="EnsemblFungi"/>
</dbReference>
<dbReference type="InterPro" id="IPR036887">
    <property type="entry name" value="HTH_APSES_sf"/>
</dbReference>
<keyword evidence="8" id="KW-1185">Reference proteome</keyword>
<evidence type="ECO:0000256" key="4">
    <source>
        <dbReference type="SAM" id="Coils"/>
    </source>
</evidence>
<keyword evidence="1" id="KW-0677">Repeat</keyword>
<dbReference type="FunFam" id="3.10.260.10:FF:000006">
    <property type="entry name" value="Swi4p"/>
    <property type="match status" value="1"/>
</dbReference>
<sequence>MVYEQVMVNTSNSQQDNAINNMKLMGNHIPPELTHSMSTMSALSSAANSPNNNLNSPVIEIATYADTDVYECYIRGFEARIVMRRTKNDWINITQVFKLASFSKTKRTKILEKESIDIEHEKVQGGYGRFQGTWIPLHYAKLLVNKYNINDPVVNTLLNFIPDPNNMPPKRTKNSLLKKSSPGAKITSPSSYNKTPKKKTYNSTSNDNNTNTSIINNVNGNNSNNNENSTLKKSKRLLSASSATSSGIYNTNNSISISTNIQSNSNSNNNSQINPSPLQNLVFQTPQQPRSSNQNHISTNTNSNLPTANLTNTHLTTSISEFENSKQYSRNNESIISQLNTTNETPISTGYSATQKPLQFFTVPTAVPSQNDPSRINNNINNSSEPHTSNSMDNLSGNSSSNSNTSNNNNDNSNGKNDQPNNSSNTNTKNSSIQQDQSTNSNNAKKNNKNSSDIQHDQSNNNVNNNNSNSQHDQSKLKATKNKPPPFLAFMPEGPNPGVFVLQEENAKKNQKTRSNGTYNDKAADKSTDNTLLTNQSLKSSSSSSLIDSLDNYIDPHNVTITDGSNNSKHNLQNNNTSYSKLLPSNKEQSLHQTNLTQLDVNLDLIKDKAKNFTDNNSINYGNTSNSNTPLSSTFRPLPNSLTINNVQFNSPFTPLTVSEYKDLILQVLASENLSDPNYSLPPQLYKPPKNLDINFQVDEQGHTPLHWAAAMANIPLIKLLLALNCNILSNNYRGFNCISKSIFYNNCYKAGCFSEILSLLKICMVTPDANGRLPLHYLVELSVNKSKDPTVINFYIATLLQNLAQEDTTLLTMCLNYQDNAGNTVLHLAALNFNFELSQKLSLLGASLDVSNLDNETPASLLNKFNILTTQQTLQMPYEKIKTVSAPLLDANGLISGITPAEQNSKDYVEDDAEDTEDNIQKDPKDNNTEHQPENNFDSKHRSDIVQHLRTPNIIDQRAGNQLPFNLQDSASLNHIMEEFSTFDSLVTSSVVKLSKSTPSKFLQTSPILYRKRTGEFLQSASPFKKIKDNSKGTINVQVTPIKLQEPLPLATLKAGGVISIVKQISEIASVLETSITAQIRSITNEIESAENSIKYINDKKEATSQQINSILSDSGEKSDIFDIETLQTMINNKEHEYSKTKEIFMDYLRKSSDSKFHEILNEELQKEDNENWNKESKQERNEILIEELEKLRAKQNQYIIDISNAASNMHNSERIMKYRRLIGMSFDDIDAKLDDIERDLKSNE</sequence>
<evidence type="ECO:0000256" key="1">
    <source>
        <dbReference type="ARBA" id="ARBA00022737"/>
    </source>
</evidence>
<dbReference type="Pfam" id="PF04383">
    <property type="entry name" value="KilA-N"/>
    <property type="match status" value="1"/>
</dbReference>
<keyword evidence="2 3" id="KW-0040">ANK repeat</keyword>
<feature type="region of interest" description="Disordered" evidence="5">
    <location>
        <begin position="902"/>
        <end position="939"/>
    </location>
</feature>
<evidence type="ECO:0000313" key="8">
    <source>
        <dbReference type="Proteomes" id="UP000002866"/>
    </source>
</evidence>
<dbReference type="OrthoDB" id="6718656at2759"/>
<reference evidence="7 8" key="1">
    <citation type="journal article" date="2011" name="Proc. Natl. Acad. Sci. U.S.A.">
        <title>Evolutionary erosion of yeast sex chromosomes by mating-type switching accidents.</title>
        <authorList>
            <person name="Gordon J.L."/>
            <person name="Armisen D."/>
            <person name="Proux-Wera E."/>
            <person name="Oheigeartaigh S.S."/>
            <person name="Byrne K.P."/>
            <person name="Wolfe K.H."/>
        </authorList>
    </citation>
    <scope>NUCLEOTIDE SEQUENCE [LARGE SCALE GENOMIC DNA]</scope>
    <source>
        <strain evidence="8">ATCC 34711 / CBS 6284 / DSM 70876 / NBRC 10599 / NRRL Y-10934 / UCD 77-7</strain>
    </source>
</reference>
<accession>I2H2F6</accession>
<feature type="region of interest" description="Disordered" evidence="5">
    <location>
        <begin position="614"/>
        <end position="634"/>
    </location>
</feature>
<dbReference type="RefSeq" id="XP_004180077.1">
    <property type="nucleotide sequence ID" value="XM_004180029.1"/>
</dbReference>
<dbReference type="SMART" id="SM00248">
    <property type="entry name" value="ANK"/>
    <property type="match status" value="4"/>
</dbReference>
<name>I2H2F6_HENB6</name>
<evidence type="ECO:0000259" key="6">
    <source>
        <dbReference type="PROSITE" id="PS51299"/>
    </source>
</evidence>
<keyword evidence="4" id="KW-0175">Coiled coil</keyword>
<dbReference type="PROSITE" id="PS50297">
    <property type="entry name" value="ANK_REP_REGION"/>
    <property type="match status" value="1"/>
</dbReference>
<dbReference type="InterPro" id="IPR018004">
    <property type="entry name" value="KilA/APSES_HTH"/>
</dbReference>
<dbReference type="SMART" id="SM01252">
    <property type="entry name" value="KilA-N"/>
    <property type="match status" value="1"/>
</dbReference>
<organism evidence="7 8">
    <name type="scientific">Henningerozyma blattae (strain ATCC 34711 / CBS 6284 / DSM 70876 / NBRC 10599 / NRRL Y-10934 / UCD 77-7)</name>
    <name type="common">Yeast</name>
    <name type="synonym">Tetrapisispora blattae</name>
    <dbReference type="NCBI Taxonomy" id="1071380"/>
    <lineage>
        <taxon>Eukaryota</taxon>
        <taxon>Fungi</taxon>
        <taxon>Dikarya</taxon>
        <taxon>Ascomycota</taxon>
        <taxon>Saccharomycotina</taxon>
        <taxon>Saccharomycetes</taxon>
        <taxon>Saccharomycetales</taxon>
        <taxon>Saccharomycetaceae</taxon>
        <taxon>Henningerozyma</taxon>
    </lineage>
</organism>
<dbReference type="InterPro" id="IPR002110">
    <property type="entry name" value="Ankyrin_rpt"/>
</dbReference>
<dbReference type="PROSITE" id="PS51299">
    <property type="entry name" value="HTH_APSES"/>
    <property type="match status" value="1"/>
</dbReference>
<feature type="region of interest" description="Disordered" evidence="5">
    <location>
        <begin position="283"/>
        <end position="310"/>
    </location>
</feature>
<dbReference type="GO" id="GO:0042802">
    <property type="term" value="F:identical protein binding"/>
    <property type="evidence" value="ECO:0007669"/>
    <property type="project" value="EnsemblFungi"/>
</dbReference>
<feature type="compositionally biased region" description="Low complexity" evidence="5">
    <location>
        <begin position="376"/>
        <end position="432"/>
    </location>
</feature>
<dbReference type="InterPro" id="IPR051642">
    <property type="entry name" value="SWI6-like"/>
</dbReference>
<dbReference type="Gene3D" id="1.25.40.20">
    <property type="entry name" value="Ankyrin repeat-containing domain"/>
    <property type="match status" value="1"/>
</dbReference>
<dbReference type="GO" id="GO:0003677">
    <property type="term" value="F:DNA binding"/>
    <property type="evidence" value="ECO:0007669"/>
    <property type="project" value="InterPro"/>
</dbReference>
<protein>
    <recommendedName>
        <fullName evidence="6">HTH APSES-type domain-containing protein</fullName>
    </recommendedName>
</protein>
<dbReference type="OMA" id="FEARIVM"/>
<feature type="coiled-coil region" evidence="4">
    <location>
        <begin position="1164"/>
        <end position="1203"/>
    </location>
</feature>
<dbReference type="eggNOG" id="ENOG502QUTG">
    <property type="taxonomic scope" value="Eukaryota"/>
</dbReference>
<dbReference type="GO" id="GO:0030907">
    <property type="term" value="C:MBF transcription complex"/>
    <property type="evidence" value="ECO:0007669"/>
    <property type="project" value="TreeGrafter"/>
</dbReference>
<evidence type="ECO:0000256" key="2">
    <source>
        <dbReference type="ARBA" id="ARBA00023043"/>
    </source>
</evidence>
<dbReference type="GO" id="GO:0033309">
    <property type="term" value="C:SBF transcription complex"/>
    <property type="evidence" value="ECO:0007669"/>
    <property type="project" value="EnsemblFungi"/>
</dbReference>
<feature type="compositionally biased region" description="Low complexity" evidence="5">
    <location>
        <begin position="623"/>
        <end position="634"/>
    </location>
</feature>
<dbReference type="Pfam" id="PF00023">
    <property type="entry name" value="Ank"/>
    <property type="match status" value="1"/>
</dbReference>
<dbReference type="FunCoup" id="I2H2F6">
    <property type="interactions" value="1168"/>
</dbReference>
<dbReference type="InterPro" id="IPR003163">
    <property type="entry name" value="Tscrpt_reg_HTH_APSES-type"/>
</dbReference>
<dbReference type="STRING" id="1071380.I2H2F6"/>
<dbReference type="PANTHER" id="PTHR43828:SF7">
    <property type="entry name" value="REGULATORY PROTEIN SWI4"/>
    <property type="match status" value="1"/>
</dbReference>
<evidence type="ECO:0000313" key="7">
    <source>
        <dbReference type="EMBL" id="CCH60558.1"/>
    </source>
</evidence>
<dbReference type="GO" id="GO:0000785">
    <property type="term" value="C:chromatin"/>
    <property type="evidence" value="ECO:0007669"/>
    <property type="project" value="EnsemblFungi"/>
</dbReference>
<dbReference type="EMBL" id="HE806319">
    <property type="protein sequence ID" value="CCH60558.1"/>
    <property type="molecule type" value="Genomic_DNA"/>
</dbReference>
<dbReference type="Gene3D" id="3.10.260.10">
    <property type="entry name" value="Transcription regulator HTH, APSES-type DNA-binding domain"/>
    <property type="match status" value="1"/>
</dbReference>
<feature type="repeat" description="ANK" evidence="3">
    <location>
        <begin position="822"/>
        <end position="854"/>
    </location>
</feature>
<dbReference type="HOGENOM" id="CLU_009666_0_0_1"/>
<dbReference type="GeneID" id="14495662"/>
<dbReference type="PROSITE" id="PS50088">
    <property type="entry name" value="ANK_REPEAT"/>
    <property type="match status" value="2"/>
</dbReference>
<proteinExistence type="predicted"/>
<dbReference type="SUPFAM" id="SSF54616">
    <property type="entry name" value="DNA-binding domain of Mlu1-box binding protein MBP1"/>
    <property type="match status" value="1"/>
</dbReference>
<dbReference type="PANTHER" id="PTHR43828">
    <property type="entry name" value="ASPARAGINASE"/>
    <property type="match status" value="1"/>
</dbReference>
<dbReference type="InterPro" id="IPR036770">
    <property type="entry name" value="Ankyrin_rpt-contain_sf"/>
</dbReference>
<dbReference type="AlphaFoldDB" id="I2H2F6"/>
<feature type="compositionally biased region" description="Acidic residues" evidence="5">
    <location>
        <begin position="910"/>
        <end position="919"/>
    </location>
</feature>